<reference evidence="1" key="1">
    <citation type="journal article" date="2014" name="Int. J. Syst. Evol. Microbiol.">
        <title>Complete genome sequence of Corynebacterium casei LMG S-19264T (=DSM 44701T), isolated from a smear-ripened cheese.</title>
        <authorList>
            <consortium name="US DOE Joint Genome Institute (JGI-PGF)"/>
            <person name="Walter F."/>
            <person name="Albersmeier A."/>
            <person name="Kalinowski J."/>
            <person name="Ruckert C."/>
        </authorList>
    </citation>
    <scope>NUCLEOTIDE SEQUENCE</scope>
    <source>
        <strain evidence="1">JCM 3090</strain>
    </source>
</reference>
<dbReference type="Proteomes" id="UP000649739">
    <property type="component" value="Unassembled WGS sequence"/>
</dbReference>
<comment type="caution">
    <text evidence="1">The sequence shown here is derived from an EMBL/GenBank/DDBJ whole genome shotgun (WGS) entry which is preliminary data.</text>
</comment>
<proteinExistence type="predicted"/>
<evidence type="ECO:0000313" key="2">
    <source>
        <dbReference type="Proteomes" id="UP000649739"/>
    </source>
</evidence>
<protein>
    <submittedName>
        <fullName evidence="1">Uncharacterized protein</fullName>
    </submittedName>
</protein>
<dbReference type="RefSeq" id="WP_189170216.1">
    <property type="nucleotide sequence ID" value="NZ_BMQB01000004.1"/>
</dbReference>
<accession>A0A8J3BC94</accession>
<evidence type="ECO:0000313" key="1">
    <source>
        <dbReference type="EMBL" id="GGJ93860.1"/>
    </source>
</evidence>
<dbReference type="AlphaFoldDB" id="A0A8J3BC94"/>
<name>A0A8J3BC94_9ACTN</name>
<sequence length="104" mass="11615">MIRRHWMRARPSCPSWCPQDHRCTARHGYPSGEHRSAPIIWHTGYGAIHVAAVAPLTGTPRIEMTTVLRLDPDRYTDHARALVPSVDRAVRAVLSAALPGRETT</sequence>
<reference evidence="1" key="2">
    <citation type="submission" date="2020-09" db="EMBL/GenBank/DDBJ databases">
        <authorList>
            <person name="Sun Q."/>
            <person name="Ohkuma M."/>
        </authorList>
    </citation>
    <scope>NUCLEOTIDE SEQUENCE</scope>
    <source>
        <strain evidence="1">JCM 3090</strain>
    </source>
</reference>
<gene>
    <name evidence="1" type="ORF">GCM10010123_24660</name>
</gene>
<dbReference type="EMBL" id="BMQB01000004">
    <property type="protein sequence ID" value="GGJ93860.1"/>
    <property type="molecule type" value="Genomic_DNA"/>
</dbReference>
<keyword evidence="2" id="KW-1185">Reference proteome</keyword>
<organism evidence="1 2">
    <name type="scientific">Pilimelia anulata</name>
    <dbReference type="NCBI Taxonomy" id="53371"/>
    <lineage>
        <taxon>Bacteria</taxon>
        <taxon>Bacillati</taxon>
        <taxon>Actinomycetota</taxon>
        <taxon>Actinomycetes</taxon>
        <taxon>Micromonosporales</taxon>
        <taxon>Micromonosporaceae</taxon>
        <taxon>Pilimelia</taxon>
    </lineage>
</organism>